<keyword evidence="3" id="KW-0255">Endonuclease</keyword>
<gene>
    <name evidence="3" type="ORF">GGR23_004400</name>
</gene>
<evidence type="ECO:0000259" key="2">
    <source>
        <dbReference type="SMART" id="SM00507"/>
    </source>
</evidence>
<dbReference type="GO" id="GO:0008270">
    <property type="term" value="F:zinc ion binding"/>
    <property type="evidence" value="ECO:0007669"/>
    <property type="project" value="InterPro"/>
</dbReference>
<dbReference type="GO" id="GO:0004519">
    <property type="term" value="F:endonuclease activity"/>
    <property type="evidence" value="ECO:0007669"/>
    <property type="project" value="UniProtKB-KW"/>
</dbReference>
<dbReference type="CDD" id="cd00085">
    <property type="entry name" value="HNHc"/>
    <property type="match status" value="1"/>
</dbReference>
<dbReference type="InterPro" id="IPR003615">
    <property type="entry name" value="HNH_nuc"/>
</dbReference>
<keyword evidence="3" id="KW-0540">Nuclease</keyword>
<dbReference type="AlphaFoldDB" id="A0A7W6J9C7"/>
<keyword evidence="3" id="KW-0378">Hydrolase</keyword>
<evidence type="ECO:0000313" key="3">
    <source>
        <dbReference type="EMBL" id="MBB4067171.1"/>
    </source>
</evidence>
<dbReference type="SMART" id="SM00507">
    <property type="entry name" value="HNHc"/>
    <property type="match status" value="1"/>
</dbReference>
<reference evidence="3 4" key="1">
    <citation type="submission" date="2020-08" db="EMBL/GenBank/DDBJ databases">
        <title>Genomic Encyclopedia of Type Strains, Phase IV (KMG-IV): sequencing the most valuable type-strain genomes for metagenomic binning, comparative biology and taxonomic classification.</title>
        <authorList>
            <person name="Goeker M."/>
        </authorList>
    </citation>
    <scope>NUCLEOTIDE SEQUENCE [LARGE SCALE GENOMIC DNA]</scope>
    <source>
        <strain evidence="3 4">DSM 29853</strain>
    </source>
</reference>
<dbReference type="InterPro" id="IPR002711">
    <property type="entry name" value="HNH"/>
</dbReference>
<keyword evidence="4" id="KW-1185">Reference proteome</keyword>
<accession>A0A7W6J9C7</accession>
<organism evidence="3 4">
    <name type="scientific">Gellertiella hungarica</name>
    <dbReference type="NCBI Taxonomy" id="1572859"/>
    <lineage>
        <taxon>Bacteria</taxon>
        <taxon>Pseudomonadati</taxon>
        <taxon>Pseudomonadota</taxon>
        <taxon>Alphaproteobacteria</taxon>
        <taxon>Hyphomicrobiales</taxon>
        <taxon>Rhizobiaceae</taxon>
        <taxon>Gellertiella</taxon>
    </lineage>
</organism>
<dbReference type="Gene3D" id="1.10.30.50">
    <property type="match status" value="1"/>
</dbReference>
<sequence length="113" mass="13540">MKPPHLCNCGRIVPHGTRCQCKQKADRERKQRHDRKRPSARERGYNRAWDIARREFLLRRPNCQFPGCDNPSSVVDHITPHKGDPRLFWDRTNWQALCARCHNSRKQKQERSR</sequence>
<protein>
    <submittedName>
        <fullName evidence="3">5-methylcytosine-specific restriction endonuclease McrA</fullName>
    </submittedName>
</protein>
<dbReference type="GO" id="GO:0003676">
    <property type="term" value="F:nucleic acid binding"/>
    <property type="evidence" value="ECO:0007669"/>
    <property type="project" value="InterPro"/>
</dbReference>
<feature type="region of interest" description="Disordered" evidence="1">
    <location>
        <begin position="20"/>
        <end position="43"/>
    </location>
</feature>
<name>A0A7W6J9C7_9HYPH</name>
<evidence type="ECO:0000256" key="1">
    <source>
        <dbReference type="SAM" id="MobiDB-lite"/>
    </source>
</evidence>
<comment type="caution">
    <text evidence="3">The sequence shown here is derived from an EMBL/GenBank/DDBJ whole genome shotgun (WGS) entry which is preliminary data.</text>
</comment>
<dbReference type="Proteomes" id="UP000528286">
    <property type="component" value="Unassembled WGS sequence"/>
</dbReference>
<feature type="domain" description="HNH nuclease" evidence="2">
    <location>
        <begin position="52"/>
        <end position="103"/>
    </location>
</feature>
<dbReference type="RefSeq" id="WP_183368408.1">
    <property type="nucleotide sequence ID" value="NZ_JACIEZ010000015.1"/>
</dbReference>
<proteinExistence type="predicted"/>
<dbReference type="EMBL" id="JACIEZ010000015">
    <property type="protein sequence ID" value="MBB4067171.1"/>
    <property type="molecule type" value="Genomic_DNA"/>
</dbReference>
<dbReference type="Pfam" id="PF01844">
    <property type="entry name" value="HNH"/>
    <property type="match status" value="1"/>
</dbReference>
<feature type="compositionally biased region" description="Basic and acidic residues" evidence="1">
    <location>
        <begin position="23"/>
        <end position="43"/>
    </location>
</feature>
<evidence type="ECO:0000313" key="4">
    <source>
        <dbReference type="Proteomes" id="UP000528286"/>
    </source>
</evidence>